<keyword evidence="3" id="KW-1185">Reference proteome</keyword>
<proteinExistence type="predicted"/>
<accession>A0AAD7A160</accession>
<evidence type="ECO:0000313" key="2">
    <source>
        <dbReference type="EMBL" id="KAJ7346910.1"/>
    </source>
</evidence>
<sequence>MLHLLAINIPHIPLLDCLREPTVPLEQHLTNPPLATRIGNLPLCDRVDPAPPSDRLALGEGPAEEEEVESGTQRVDGRASLREPGGRKCSWVEEHTAIGKQLKGASRRRGGG</sequence>
<dbReference type="Proteomes" id="UP001218218">
    <property type="component" value="Unassembled WGS sequence"/>
</dbReference>
<comment type="caution">
    <text evidence="2">The sequence shown here is derived from an EMBL/GenBank/DDBJ whole genome shotgun (WGS) entry which is preliminary data.</text>
</comment>
<name>A0AAD7A160_9AGAR</name>
<dbReference type="AlphaFoldDB" id="A0AAD7A160"/>
<gene>
    <name evidence="2" type="ORF">DFH08DRAFT_809685</name>
</gene>
<feature type="compositionally biased region" description="Basic and acidic residues" evidence="1">
    <location>
        <begin position="75"/>
        <end position="88"/>
    </location>
</feature>
<dbReference type="EMBL" id="JARIHO010000020">
    <property type="protein sequence ID" value="KAJ7346910.1"/>
    <property type="molecule type" value="Genomic_DNA"/>
</dbReference>
<feature type="region of interest" description="Disordered" evidence="1">
    <location>
        <begin position="45"/>
        <end position="88"/>
    </location>
</feature>
<evidence type="ECO:0000313" key="3">
    <source>
        <dbReference type="Proteomes" id="UP001218218"/>
    </source>
</evidence>
<evidence type="ECO:0000256" key="1">
    <source>
        <dbReference type="SAM" id="MobiDB-lite"/>
    </source>
</evidence>
<protein>
    <submittedName>
        <fullName evidence="2">Uncharacterized protein</fullName>
    </submittedName>
</protein>
<organism evidence="2 3">
    <name type="scientific">Mycena albidolilacea</name>
    <dbReference type="NCBI Taxonomy" id="1033008"/>
    <lineage>
        <taxon>Eukaryota</taxon>
        <taxon>Fungi</taxon>
        <taxon>Dikarya</taxon>
        <taxon>Basidiomycota</taxon>
        <taxon>Agaricomycotina</taxon>
        <taxon>Agaricomycetes</taxon>
        <taxon>Agaricomycetidae</taxon>
        <taxon>Agaricales</taxon>
        <taxon>Marasmiineae</taxon>
        <taxon>Mycenaceae</taxon>
        <taxon>Mycena</taxon>
    </lineage>
</organism>
<reference evidence="2" key="1">
    <citation type="submission" date="2023-03" db="EMBL/GenBank/DDBJ databases">
        <title>Massive genome expansion in bonnet fungi (Mycena s.s.) driven by repeated elements and novel gene families across ecological guilds.</title>
        <authorList>
            <consortium name="Lawrence Berkeley National Laboratory"/>
            <person name="Harder C.B."/>
            <person name="Miyauchi S."/>
            <person name="Viragh M."/>
            <person name="Kuo A."/>
            <person name="Thoen E."/>
            <person name="Andreopoulos B."/>
            <person name="Lu D."/>
            <person name="Skrede I."/>
            <person name="Drula E."/>
            <person name="Henrissat B."/>
            <person name="Morin E."/>
            <person name="Kohler A."/>
            <person name="Barry K."/>
            <person name="LaButti K."/>
            <person name="Morin E."/>
            <person name="Salamov A."/>
            <person name="Lipzen A."/>
            <person name="Mereny Z."/>
            <person name="Hegedus B."/>
            <person name="Baldrian P."/>
            <person name="Stursova M."/>
            <person name="Weitz H."/>
            <person name="Taylor A."/>
            <person name="Grigoriev I.V."/>
            <person name="Nagy L.G."/>
            <person name="Martin F."/>
            <person name="Kauserud H."/>
        </authorList>
    </citation>
    <scope>NUCLEOTIDE SEQUENCE</scope>
    <source>
        <strain evidence="2">CBHHK002</strain>
    </source>
</reference>